<dbReference type="Gene3D" id="1.20.120.1450">
    <property type="match status" value="1"/>
</dbReference>
<dbReference type="STRING" id="237679.SAMN04488072_101314"/>
<evidence type="ECO:0000313" key="2">
    <source>
        <dbReference type="Proteomes" id="UP000198642"/>
    </source>
</evidence>
<protein>
    <submittedName>
        <fullName evidence="1">Heptaprenyl diphosphate synthase</fullName>
    </submittedName>
</protein>
<gene>
    <name evidence="1" type="ORF">SAMN04488072_101314</name>
</gene>
<name>A0A1I0VBK5_9BACI</name>
<evidence type="ECO:0000313" key="1">
    <source>
        <dbReference type="EMBL" id="SFA73715.1"/>
    </source>
</evidence>
<accession>A0A1I0VBK5</accession>
<organism evidence="1 2">
    <name type="scientific">Lentibacillus halodurans</name>
    <dbReference type="NCBI Taxonomy" id="237679"/>
    <lineage>
        <taxon>Bacteria</taxon>
        <taxon>Bacillati</taxon>
        <taxon>Bacillota</taxon>
        <taxon>Bacilli</taxon>
        <taxon>Bacillales</taxon>
        <taxon>Bacillaceae</taxon>
        <taxon>Lentibacillus</taxon>
    </lineage>
</organism>
<dbReference type="InterPro" id="IPR009920">
    <property type="entry name" value="HEPPP_synth_su1"/>
</dbReference>
<dbReference type="GO" id="GO:0009234">
    <property type="term" value="P:menaquinone biosynthetic process"/>
    <property type="evidence" value="ECO:0007669"/>
    <property type="project" value="InterPro"/>
</dbReference>
<dbReference type="EMBL" id="FOJW01000001">
    <property type="protein sequence ID" value="SFA73715.1"/>
    <property type="molecule type" value="Genomic_DNA"/>
</dbReference>
<dbReference type="Pfam" id="PF07307">
    <property type="entry name" value="HEPPP_synt_1"/>
    <property type="match status" value="1"/>
</dbReference>
<sequence>MQTSSMEISHLKALINQKMYYAYIEQYVQTPQLDDDKLYILTSILNNTALPESKKEHYIVTAMLVQMALDTHDLVPNSNDFVHTDHDEKSKQLSVLAGDYYSGLYYLILSEIEEVKMTQVLATAITDINEYKMQLYYKDFDSFDTFIQVFKKLESLLITRIAAFVGEKTISGITPEWLMTRRLEAAKNRITQSGFDKVFGSWSEQIPVSDHHDALYAMNTFIRKETLLIEKRLPHFPAHLSAIKSYIKGTIETAPSNKSSLAEEG</sequence>
<keyword evidence="2" id="KW-1185">Reference proteome</keyword>
<dbReference type="AlphaFoldDB" id="A0A1I0VBK5"/>
<proteinExistence type="predicted"/>
<reference evidence="1 2" key="1">
    <citation type="submission" date="2016-10" db="EMBL/GenBank/DDBJ databases">
        <authorList>
            <person name="de Groot N.N."/>
        </authorList>
    </citation>
    <scope>NUCLEOTIDE SEQUENCE [LARGE SCALE GENOMIC DNA]</scope>
    <source>
        <strain evidence="1 2">CGMCC 1.3702</strain>
    </source>
</reference>
<dbReference type="Proteomes" id="UP000198642">
    <property type="component" value="Unassembled WGS sequence"/>
</dbReference>